<organism evidence="2 3">
    <name type="scientific">Flavobacterium beibuense F44-8</name>
    <dbReference type="NCBI Taxonomy" id="1406840"/>
    <lineage>
        <taxon>Bacteria</taxon>
        <taxon>Pseudomonadati</taxon>
        <taxon>Bacteroidota</taxon>
        <taxon>Flavobacteriia</taxon>
        <taxon>Flavobacteriales</taxon>
        <taxon>Flavobacteriaceae</taxon>
        <taxon>Flavobacterium</taxon>
    </lineage>
</organism>
<dbReference type="Proteomes" id="UP000030129">
    <property type="component" value="Unassembled WGS sequence"/>
</dbReference>
<keyword evidence="1" id="KW-0472">Membrane</keyword>
<feature type="transmembrane region" description="Helical" evidence="1">
    <location>
        <begin position="26"/>
        <end position="46"/>
    </location>
</feature>
<dbReference type="EMBL" id="JRLV01000003">
    <property type="protein sequence ID" value="KGO83449.1"/>
    <property type="molecule type" value="Genomic_DNA"/>
</dbReference>
<evidence type="ECO:0000313" key="2">
    <source>
        <dbReference type="EMBL" id="KGO83449.1"/>
    </source>
</evidence>
<keyword evidence="3" id="KW-1185">Reference proteome</keyword>
<keyword evidence="1" id="KW-1133">Transmembrane helix</keyword>
<reference evidence="2 3" key="1">
    <citation type="submission" date="2013-09" db="EMBL/GenBank/DDBJ databases">
        <authorList>
            <person name="Zeng Z."/>
            <person name="Chen C."/>
        </authorList>
    </citation>
    <scope>NUCLEOTIDE SEQUENCE [LARGE SCALE GENOMIC DNA]</scope>
    <source>
        <strain evidence="2 3">F44-8</strain>
    </source>
</reference>
<gene>
    <name evidence="2" type="ORF">Q763_02455</name>
</gene>
<name>A0A0A2LTY7_9FLAO</name>
<evidence type="ECO:0000313" key="3">
    <source>
        <dbReference type="Proteomes" id="UP000030129"/>
    </source>
</evidence>
<sequence length="64" mass="7603">MRTIFIILMFVAAFWAFYEQSKDQPNKILMILAFAVFAFGLMRLMAKVPGKEERDERENRDEDI</sequence>
<dbReference type="RefSeq" id="WP_035130840.1">
    <property type="nucleotide sequence ID" value="NZ_JRLV01000003.1"/>
</dbReference>
<evidence type="ECO:0008006" key="4">
    <source>
        <dbReference type="Google" id="ProtNLM"/>
    </source>
</evidence>
<keyword evidence="1" id="KW-0812">Transmembrane</keyword>
<proteinExistence type="predicted"/>
<accession>A0A0A2LTY7</accession>
<comment type="caution">
    <text evidence="2">The sequence shown here is derived from an EMBL/GenBank/DDBJ whole genome shotgun (WGS) entry which is preliminary data.</text>
</comment>
<dbReference type="AlphaFoldDB" id="A0A0A2LTY7"/>
<protein>
    <recommendedName>
        <fullName evidence="4">Isoleucyl-tRNA synthetase</fullName>
    </recommendedName>
</protein>
<dbReference type="STRING" id="1406840.Q763_02455"/>
<evidence type="ECO:0000256" key="1">
    <source>
        <dbReference type="SAM" id="Phobius"/>
    </source>
</evidence>